<keyword evidence="2" id="KW-0255">Endonuclease</keyword>
<organism evidence="2 3">
    <name type="scientific">Gulosibacter macacae</name>
    <dbReference type="NCBI Taxonomy" id="2488791"/>
    <lineage>
        <taxon>Bacteria</taxon>
        <taxon>Bacillati</taxon>
        <taxon>Actinomycetota</taxon>
        <taxon>Actinomycetes</taxon>
        <taxon>Micrococcales</taxon>
        <taxon>Microbacteriaceae</taxon>
        <taxon>Gulosibacter</taxon>
    </lineage>
</organism>
<evidence type="ECO:0000313" key="3">
    <source>
        <dbReference type="Proteomes" id="UP000274391"/>
    </source>
</evidence>
<dbReference type="OrthoDB" id="9812856at2"/>
<evidence type="ECO:0000313" key="2">
    <source>
        <dbReference type="EMBL" id="RRJ88183.1"/>
    </source>
</evidence>
<protein>
    <submittedName>
        <fullName evidence="2">Endonuclease/exonuclease/phosphatase family protein</fullName>
    </submittedName>
</protein>
<reference evidence="2 3" key="1">
    <citation type="submission" date="2018-11" db="EMBL/GenBank/DDBJ databases">
        <title>YIM 102482-1 draft genome.</title>
        <authorList>
            <person name="Li G."/>
            <person name="Jiang Y."/>
        </authorList>
    </citation>
    <scope>NUCLEOTIDE SEQUENCE [LARGE SCALE GENOMIC DNA]</scope>
    <source>
        <strain evidence="2 3">YIM 102482-1</strain>
    </source>
</reference>
<feature type="domain" description="Endonuclease/exonuclease/phosphatase" evidence="1">
    <location>
        <begin position="7"/>
        <end position="279"/>
    </location>
</feature>
<name>A0A3P3W676_9MICO</name>
<dbReference type="GO" id="GO:0004519">
    <property type="term" value="F:endonuclease activity"/>
    <property type="evidence" value="ECO:0007669"/>
    <property type="project" value="UniProtKB-KW"/>
</dbReference>
<dbReference type="InterPro" id="IPR036691">
    <property type="entry name" value="Endo/exonu/phosph_ase_sf"/>
</dbReference>
<evidence type="ECO:0000259" key="1">
    <source>
        <dbReference type="Pfam" id="PF03372"/>
    </source>
</evidence>
<dbReference type="GO" id="GO:0004527">
    <property type="term" value="F:exonuclease activity"/>
    <property type="evidence" value="ECO:0007669"/>
    <property type="project" value="UniProtKB-KW"/>
</dbReference>
<dbReference type="PANTHER" id="PTHR41349">
    <property type="match status" value="1"/>
</dbReference>
<keyword evidence="2" id="KW-0540">Nuclease</keyword>
<keyword evidence="2" id="KW-0269">Exonuclease</keyword>
<dbReference type="Pfam" id="PF03372">
    <property type="entry name" value="Exo_endo_phos"/>
    <property type="match status" value="1"/>
</dbReference>
<dbReference type="InterPro" id="IPR005135">
    <property type="entry name" value="Endo/exonuclease/phosphatase"/>
</dbReference>
<accession>A0A3P3W676</accession>
<keyword evidence="2" id="KW-0378">Hydrolase</keyword>
<proteinExistence type="predicted"/>
<comment type="caution">
    <text evidence="2">The sequence shown here is derived from an EMBL/GenBank/DDBJ whole genome shotgun (WGS) entry which is preliminary data.</text>
</comment>
<dbReference type="PANTHER" id="PTHR41349:SF1">
    <property type="entry name" value="PROTEIN CBG08683"/>
    <property type="match status" value="1"/>
</dbReference>
<dbReference type="SUPFAM" id="SSF56219">
    <property type="entry name" value="DNase I-like"/>
    <property type="match status" value="1"/>
</dbReference>
<dbReference type="Proteomes" id="UP000274391">
    <property type="component" value="Unassembled WGS sequence"/>
</dbReference>
<dbReference type="Gene3D" id="3.60.10.10">
    <property type="entry name" value="Endonuclease/exonuclease/phosphatase"/>
    <property type="match status" value="1"/>
</dbReference>
<dbReference type="EMBL" id="RQVS01000002">
    <property type="protein sequence ID" value="RRJ88183.1"/>
    <property type="molecule type" value="Genomic_DNA"/>
</dbReference>
<keyword evidence="3" id="KW-1185">Reference proteome</keyword>
<dbReference type="RefSeq" id="WP_124969216.1">
    <property type="nucleotide sequence ID" value="NZ_RQVS01000002.1"/>
</dbReference>
<dbReference type="AlphaFoldDB" id="A0A3P3W676"/>
<gene>
    <name evidence="2" type="ORF">EG850_01660</name>
</gene>
<sequence length="291" mass="31717">MTTVLCWNLWFGGREIESGRAKQAELISRVAPDIAIVQECFGDGGEELADRLGWRARQQSWDNAVLTAHRSKLLGTDTRAFGTAAAVDLPGLGLTLVWSVHLWFDDYGPYATAQGADQDAVDALPGEQRRVREIELILAETDRMLGTEVPAETPVIIAGDFNCPSSDDWAARPDRVDVSCRAVDRLHGAGYTDAFRDVHPDAAVVGGETWSAIEADHEPLDRIDFVFVRGVEVKEARVLGAAPANVHGEKFADASWFDNYGGTCAPIPHQRDNSFASDHQALVVKLAPLAR</sequence>